<dbReference type="RefSeq" id="WP_209943716.1">
    <property type="nucleotide sequence ID" value="NZ_JAGGJU010000003.1"/>
</dbReference>
<gene>
    <name evidence="1" type="ORF">J2Z17_001534</name>
</gene>
<proteinExistence type="predicted"/>
<protein>
    <submittedName>
        <fullName evidence="1">Uncharacterized protein</fullName>
    </submittedName>
</protein>
<reference evidence="1 2" key="1">
    <citation type="submission" date="2021-03" db="EMBL/GenBank/DDBJ databases">
        <title>Genomic Encyclopedia of Type Strains, Phase IV (KMG-IV): sequencing the most valuable type-strain genomes for metagenomic binning, comparative biology and taxonomic classification.</title>
        <authorList>
            <person name="Goeker M."/>
        </authorList>
    </citation>
    <scope>NUCLEOTIDE SEQUENCE [LARGE SCALE GENOMIC DNA]</scope>
    <source>
        <strain evidence="1 2">DSM 21600</strain>
    </source>
</reference>
<organism evidence="1 2">
    <name type="scientific">Rhizobium halophytocola</name>
    <dbReference type="NCBI Taxonomy" id="735519"/>
    <lineage>
        <taxon>Bacteria</taxon>
        <taxon>Pseudomonadati</taxon>
        <taxon>Pseudomonadota</taxon>
        <taxon>Alphaproteobacteria</taxon>
        <taxon>Hyphomicrobiales</taxon>
        <taxon>Rhizobiaceae</taxon>
        <taxon>Rhizobium/Agrobacterium group</taxon>
        <taxon>Rhizobium</taxon>
    </lineage>
</organism>
<name>A0ABS4DWP0_9HYPH</name>
<dbReference type="Proteomes" id="UP000759443">
    <property type="component" value="Unassembled WGS sequence"/>
</dbReference>
<comment type="caution">
    <text evidence="1">The sequence shown here is derived from an EMBL/GenBank/DDBJ whole genome shotgun (WGS) entry which is preliminary data.</text>
</comment>
<evidence type="ECO:0000313" key="2">
    <source>
        <dbReference type="Proteomes" id="UP000759443"/>
    </source>
</evidence>
<sequence length="87" mass="9808">MEKRPKNRQAILSVEKKRQSEPGLIETIGYGMSQSFQDEGRNGSGYSKNSEHGNSLFGVIRRLLPIAAIMVNGDDERLNPLFIWRSS</sequence>
<keyword evidence="2" id="KW-1185">Reference proteome</keyword>
<dbReference type="EMBL" id="JAGGJU010000003">
    <property type="protein sequence ID" value="MBP1850113.1"/>
    <property type="molecule type" value="Genomic_DNA"/>
</dbReference>
<evidence type="ECO:0000313" key="1">
    <source>
        <dbReference type="EMBL" id="MBP1850113.1"/>
    </source>
</evidence>
<accession>A0ABS4DWP0</accession>